<evidence type="ECO:0000313" key="4">
    <source>
        <dbReference type="RefSeq" id="XP_021841596.1"/>
    </source>
</evidence>
<gene>
    <name evidence="4" type="primary">LOC110781854</name>
</gene>
<reference evidence="3" key="1">
    <citation type="journal article" date="2021" name="Nat. Commun.">
        <title>Genomic analyses provide insights into spinach domestication and the genetic basis of agronomic traits.</title>
        <authorList>
            <person name="Cai X."/>
            <person name="Sun X."/>
            <person name="Xu C."/>
            <person name="Sun H."/>
            <person name="Wang X."/>
            <person name="Ge C."/>
            <person name="Zhang Z."/>
            <person name="Wang Q."/>
            <person name="Fei Z."/>
            <person name="Jiao C."/>
            <person name="Wang Q."/>
        </authorList>
    </citation>
    <scope>NUCLEOTIDE SEQUENCE [LARGE SCALE GENOMIC DNA]</scope>
    <source>
        <strain evidence="3">cv. Varoflay</strain>
    </source>
</reference>
<feature type="signal peptide" evidence="2">
    <location>
        <begin position="1"/>
        <end position="22"/>
    </location>
</feature>
<dbReference type="PANTHER" id="PTHR45642">
    <property type="entry name" value="GDSL ESTERASE/LIPASE EXL3"/>
    <property type="match status" value="1"/>
</dbReference>
<dbReference type="RefSeq" id="XP_021841596.1">
    <property type="nucleotide sequence ID" value="XM_021985904.2"/>
</dbReference>
<dbReference type="KEGG" id="soe:110781854"/>
<keyword evidence="3" id="KW-1185">Reference proteome</keyword>
<comment type="similarity">
    <text evidence="1">Belongs to the 'GDSL' lipolytic enzyme family.</text>
</comment>
<proteinExistence type="inferred from homology"/>
<dbReference type="InterPro" id="IPR036514">
    <property type="entry name" value="SGNH_hydro_sf"/>
</dbReference>
<organism evidence="3 4">
    <name type="scientific">Spinacia oleracea</name>
    <name type="common">Spinach</name>
    <dbReference type="NCBI Taxonomy" id="3562"/>
    <lineage>
        <taxon>Eukaryota</taxon>
        <taxon>Viridiplantae</taxon>
        <taxon>Streptophyta</taxon>
        <taxon>Embryophyta</taxon>
        <taxon>Tracheophyta</taxon>
        <taxon>Spermatophyta</taxon>
        <taxon>Magnoliopsida</taxon>
        <taxon>eudicotyledons</taxon>
        <taxon>Gunneridae</taxon>
        <taxon>Pentapetalae</taxon>
        <taxon>Caryophyllales</taxon>
        <taxon>Chenopodiaceae</taxon>
        <taxon>Chenopodioideae</taxon>
        <taxon>Anserineae</taxon>
        <taxon>Spinacia</taxon>
    </lineage>
</organism>
<reference evidence="4" key="2">
    <citation type="submission" date="2025-08" db="UniProtKB">
        <authorList>
            <consortium name="RefSeq"/>
        </authorList>
    </citation>
    <scope>IDENTIFICATION</scope>
    <source>
        <tissue evidence="4">Leaf</tissue>
    </source>
</reference>
<protein>
    <submittedName>
        <fullName evidence="4">GDSL esterase/lipase APG</fullName>
    </submittedName>
</protein>
<dbReference type="GeneID" id="110781854"/>
<dbReference type="Gene3D" id="3.40.50.1110">
    <property type="entry name" value="SGNH hydrolase"/>
    <property type="match status" value="1"/>
</dbReference>
<dbReference type="InterPro" id="IPR001087">
    <property type="entry name" value="GDSL"/>
</dbReference>
<dbReference type="CDD" id="cd01837">
    <property type="entry name" value="SGNH_plant_lipase_like"/>
    <property type="match status" value="1"/>
</dbReference>
<dbReference type="PANTHER" id="PTHR45642:SF35">
    <property type="entry name" value="GDSL ESTERASE_LIPASE APG"/>
    <property type="match status" value="1"/>
</dbReference>
<dbReference type="FunFam" id="3.40.50.1110:FF:000003">
    <property type="entry name" value="GDSL esterase/lipase APG"/>
    <property type="match status" value="1"/>
</dbReference>
<dbReference type="GO" id="GO:0048046">
    <property type="term" value="C:apoplast"/>
    <property type="evidence" value="ECO:0007669"/>
    <property type="project" value="TreeGrafter"/>
</dbReference>
<dbReference type="SUPFAM" id="SSF52266">
    <property type="entry name" value="SGNH hydrolase"/>
    <property type="match status" value="1"/>
</dbReference>
<sequence length="353" mass="37756">MGMKLDGVVLVLIFSFVVCSNGQDTKLVPAIITFGDSVVDVGNNDYIPTVFKADYPPYGRDFANHMPTGRFCNGKLATDITADTLGFTTYPAAYLSPQASGKNLLIGANFASAGSGFDEKTALLSHAISLSQQLDYYKEYQGKLTKVAGSSKAKSIIKEALYIVGFGSSDFVQNYYVNPFINKLYSADEYSTYLVGIFSSFIQELYGLGARKIGATSLPPLGCVPATITLFGFHQGGCVSRLNSDAQGFNRKLNAAANKLSKKLPGLNLVIFDIYKPLYDLVQSPSKSGFSEARKGCCGTGTIETTSLLCNPKSVGTCSNATQYVFWDSVHPSEAANQVLADALLVQGIALIG</sequence>
<dbReference type="OrthoDB" id="1600564at2759"/>
<dbReference type="GO" id="GO:0016788">
    <property type="term" value="F:hydrolase activity, acting on ester bonds"/>
    <property type="evidence" value="ECO:0007669"/>
    <property type="project" value="InterPro"/>
</dbReference>
<dbReference type="AlphaFoldDB" id="A0A9R0I2V1"/>
<evidence type="ECO:0000256" key="2">
    <source>
        <dbReference type="SAM" id="SignalP"/>
    </source>
</evidence>
<accession>A0A9R0I2V1</accession>
<dbReference type="InterPro" id="IPR035669">
    <property type="entry name" value="SGNH_plant_lipase-like"/>
</dbReference>
<evidence type="ECO:0000313" key="3">
    <source>
        <dbReference type="Proteomes" id="UP000813463"/>
    </source>
</evidence>
<keyword evidence="2" id="KW-0732">Signal</keyword>
<dbReference type="InterPro" id="IPR050592">
    <property type="entry name" value="GDSL_lipolytic_enzyme"/>
</dbReference>
<dbReference type="Proteomes" id="UP000813463">
    <property type="component" value="Chromosome 4"/>
</dbReference>
<evidence type="ECO:0000256" key="1">
    <source>
        <dbReference type="ARBA" id="ARBA00008668"/>
    </source>
</evidence>
<dbReference type="Pfam" id="PF00657">
    <property type="entry name" value="Lipase_GDSL"/>
    <property type="match status" value="1"/>
</dbReference>
<name>A0A9R0I2V1_SPIOL</name>
<feature type="chain" id="PRO_5040165991" evidence="2">
    <location>
        <begin position="23"/>
        <end position="353"/>
    </location>
</feature>